<evidence type="ECO:0000313" key="2">
    <source>
        <dbReference type="EMBL" id="AMQ35748.1"/>
    </source>
</evidence>
<dbReference type="EMBL" id="KU529791">
    <property type="protein sequence ID" value="AMQ35631.1"/>
    <property type="molecule type" value="Genomic_DNA"/>
</dbReference>
<proteinExistence type="predicted"/>
<dbReference type="EMBL" id="KU529792">
    <property type="protein sequence ID" value="AMQ35748.1"/>
    <property type="molecule type" value="Genomic_DNA"/>
</dbReference>
<protein>
    <submittedName>
        <fullName evidence="1">PxGV-Corf19 protein</fullName>
    </submittedName>
    <submittedName>
        <fullName evidence="2">PxGV-Korf19 protein</fullName>
    </submittedName>
    <submittedName>
        <fullName evidence="3">PxGV-Torf19 protein</fullName>
    </submittedName>
</protein>
<evidence type="ECO:0000313" key="3">
    <source>
        <dbReference type="EMBL" id="AMQ35982.1"/>
    </source>
</evidence>
<gene>
    <name evidence="1" type="primary">PxGV-Corf19</name>
    <name evidence="2" type="synonym">PxGV-Korf19</name>
    <name evidence="3" type="synonym">PxGV-Torf19</name>
</gene>
<reference evidence="1" key="1">
    <citation type="submission" date="2016-01" db="EMBL/GenBank/DDBJ databases">
        <title>Complete Genome Sequences of Four Plutella xylostella Granulovirus Isolates.</title>
        <authorList>
            <person name="Spence R.J."/>
            <person name="Noune C."/>
            <person name="Hauxwell C."/>
        </authorList>
    </citation>
    <scope>NUCLEOTIDE SEQUENCE</scope>
    <source>
        <strain evidence="1">PxGV_C</strain>
        <strain evidence="2">PxGV_K</strain>
        <strain evidence="3">PxGV_T</strain>
    </source>
</reference>
<name>A0A142DVL3_9BBAC</name>
<evidence type="ECO:0000313" key="1">
    <source>
        <dbReference type="EMBL" id="AMQ35631.1"/>
    </source>
</evidence>
<accession>A0A142DVL3</accession>
<sequence length="100" mass="11616">MENKYMTVIKIECEDLENVKEVVEELRALVAVRDGNIFWAVCCDSMENGVLLNYDSIFFDMIDDDKIDMELINAFPRTEAIVNSSIASLIFRHEIIYFNL</sequence>
<organism evidence="1">
    <name type="scientific">Plutella xylostella granulovirus</name>
    <dbReference type="NCBI Taxonomy" id="98383"/>
    <lineage>
        <taxon>Viruses</taxon>
        <taxon>Viruses incertae sedis</taxon>
        <taxon>Naldaviricetes</taxon>
        <taxon>Lefavirales</taxon>
        <taxon>Baculoviridae</taxon>
        <taxon>Betabaculovirus</taxon>
        <taxon>Betabaculovirus pluxylostellae</taxon>
    </lineage>
</organism>
<dbReference type="EMBL" id="KU529794">
    <property type="protein sequence ID" value="AMQ35982.1"/>
    <property type="molecule type" value="Genomic_DNA"/>
</dbReference>